<protein>
    <submittedName>
        <fullName evidence="2">Uncharacterized protein</fullName>
    </submittedName>
</protein>
<organism evidence="2 3">
    <name type="scientific">Mesotoga prima</name>
    <dbReference type="NCBI Taxonomy" id="1184387"/>
    <lineage>
        <taxon>Bacteria</taxon>
        <taxon>Thermotogati</taxon>
        <taxon>Thermotogota</taxon>
        <taxon>Thermotogae</taxon>
        <taxon>Kosmotogales</taxon>
        <taxon>Kosmotogaceae</taxon>
        <taxon>Mesotoga</taxon>
    </lineage>
</organism>
<dbReference type="PANTHER" id="PTHR37291">
    <property type="entry name" value="5-METHYLCYTOSINE-SPECIFIC RESTRICTION ENZYME B"/>
    <property type="match status" value="1"/>
</dbReference>
<gene>
    <name evidence="2" type="ORF">XD94_1817</name>
</gene>
<dbReference type="PANTHER" id="PTHR37291:SF1">
    <property type="entry name" value="TYPE IV METHYL-DIRECTED RESTRICTION ENZYME ECOKMCRB SUBUNIT"/>
    <property type="match status" value="1"/>
</dbReference>
<dbReference type="SUPFAM" id="SSF52540">
    <property type="entry name" value="P-loop containing nucleoside triphosphate hydrolases"/>
    <property type="match status" value="1"/>
</dbReference>
<dbReference type="AlphaFoldDB" id="A0A117M0Y9"/>
<feature type="region of interest" description="Disordered" evidence="1">
    <location>
        <begin position="59"/>
        <end position="81"/>
    </location>
</feature>
<accession>A0A117M0Y9</accession>
<sequence>HSRKFVSEGYGIAVPKENCSGDDYVTFLVTLKNKINEQSPNLSFPELSYKAWIEKGKSPRTESEDSITDNQGTSQREPTSKDGIWAKNKNIILYGPPGTGKTYSTVQYAVAIIEEKPLSEVKSEDYEEVFKRYLKYKDDGLIAFTTFHQSFSYEEFIEGIRPVVSSDENDVVGKIEYEIHDGIFKTFCDKAGTPIGTDDTSLDLGIGKNPTVWKVTLKGAGDNQIRTECMENDHIRIG</sequence>
<comment type="caution">
    <text evidence="2">The sequence shown here is derived from an EMBL/GenBank/DDBJ whole genome shotgun (WGS) entry which is preliminary data.</text>
</comment>
<proteinExistence type="predicted"/>
<dbReference type="InterPro" id="IPR052934">
    <property type="entry name" value="Methyl-DNA_Rec/Restrict_Enz"/>
</dbReference>
<reference evidence="3" key="1">
    <citation type="journal article" date="2015" name="MBio">
        <title>Genome-Resolved Metagenomic Analysis Reveals Roles for Candidate Phyla and Other Microbial Community Members in Biogeochemical Transformations in Oil Reservoirs.</title>
        <authorList>
            <person name="Hu P."/>
            <person name="Tom L."/>
            <person name="Singh A."/>
            <person name="Thomas B.C."/>
            <person name="Baker B.J."/>
            <person name="Piceno Y.M."/>
            <person name="Andersen G.L."/>
            <person name="Banfield J.F."/>
        </authorList>
    </citation>
    <scope>NUCLEOTIDE SEQUENCE [LARGE SCALE GENOMIC DNA]</scope>
</reference>
<dbReference type="InterPro" id="IPR027417">
    <property type="entry name" value="P-loop_NTPase"/>
</dbReference>
<evidence type="ECO:0000313" key="2">
    <source>
        <dbReference type="EMBL" id="KUK78174.1"/>
    </source>
</evidence>
<dbReference type="Proteomes" id="UP000054092">
    <property type="component" value="Unassembled WGS sequence"/>
</dbReference>
<feature type="non-terminal residue" evidence="2">
    <location>
        <position position="1"/>
    </location>
</feature>
<name>A0A117M0Y9_9BACT</name>
<dbReference type="Gene3D" id="3.40.50.300">
    <property type="entry name" value="P-loop containing nucleotide triphosphate hydrolases"/>
    <property type="match status" value="1"/>
</dbReference>
<dbReference type="PATRIC" id="fig|1184387.3.peg.266"/>
<evidence type="ECO:0000313" key="3">
    <source>
        <dbReference type="Proteomes" id="UP000054092"/>
    </source>
</evidence>
<evidence type="ECO:0000256" key="1">
    <source>
        <dbReference type="SAM" id="MobiDB-lite"/>
    </source>
</evidence>
<dbReference type="EMBL" id="LGGP01000406">
    <property type="protein sequence ID" value="KUK78174.1"/>
    <property type="molecule type" value="Genomic_DNA"/>
</dbReference>
<feature type="compositionally biased region" description="Polar residues" evidence="1">
    <location>
        <begin position="68"/>
        <end position="77"/>
    </location>
</feature>